<reference evidence="9 10" key="1">
    <citation type="submission" date="2012-08" db="EMBL/GenBank/DDBJ databases">
        <authorList>
            <person name="Gan P.H.P."/>
            <person name="Ikeda K."/>
            <person name="Irieda H."/>
            <person name="Narusaka M."/>
            <person name="O'Connell R.J."/>
            <person name="Narusaka Y."/>
            <person name="Takano Y."/>
            <person name="Kubo Y."/>
            <person name="Shirasu K."/>
        </authorList>
    </citation>
    <scope>NUCLEOTIDE SEQUENCE [LARGE SCALE GENOMIC DNA]</scope>
    <source>
        <strain evidence="9 10">Nara gc5</strain>
    </source>
</reference>
<evidence type="ECO:0000256" key="1">
    <source>
        <dbReference type="ARBA" id="ARBA00012513"/>
    </source>
</evidence>
<feature type="region of interest" description="Disordered" evidence="7">
    <location>
        <begin position="212"/>
        <end position="237"/>
    </location>
</feature>
<evidence type="ECO:0000256" key="2">
    <source>
        <dbReference type="ARBA" id="ARBA00022527"/>
    </source>
</evidence>
<dbReference type="InParanoid" id="A0A7J6J6N4"/>
<feature type="compositionally biased region" description="Basic and acidic residues" evidence="7">
    <location>
        <begin position="101"/>
        <end position="116"/>
    </location>
</feature>
<dbReference type="FunCoup" id="A0A7J6J6N4">
    <property type="interactions" value="799"/>
</dbReference>
<comment type="caution">
    <text evidence="9">The sequence shown here is derived from an EMBL/GenBank/DDBJ whole genome shotgun (WGS) entry which is preliminary data.</text>
</comment>
<evidence type="ECO:0000313" key="10">
    <source>
        <dbReference type="Proteomes" id="UP000011096"/>
    </source>
</evidence>
<dbReference type="Gene3D" id="3.30.200.20">
    <property type="entry name" value="Phosphorylase Kinase, domain 1"/>
    <property type="match status" value="1"/>
</dbReference>
<dbReference type="GO" id="GO:0005634">
    <property type="term" value="C:nucleus"/>
    <property type="evidence" value="ECO:0007669"/>
    <property type="project" value="TreeGrafter"/>
</dbReference>
<keyword evidence="6" id="KW-0067">ATP-binding</keyword>
<feature type="region of interest" description="Disordered" evidence="7">
    <location>
        <begin position="76"/>
        <end position="158"/>
    </location>
</feature>
<dbReference type="InterPro" id="IPR000719">
    <property type="entry name" value="Prot_kinase_dom"/>
</dbReference>
<feature type="compositionally biased region" description="Polar residues" evidence="7">
    <location>
        <begin position="380"/>
        <end position="390"/>
    </location>
</feature>
<gene>
    <name evidence="9" type="primary">hsk1</name>
    <name evidence="9" type="ORF">CGGC5_v008616</name>
</gene>
<dbReference type="Proteomes" id="UP000011096">
    <property type="component" value="Unassembled WGS sequence"/>
</dbReference>
<evidence type="ECO:0000256" key="6">
    <source>
        <dbReference type="ARBA" id="ARBA00022840"/>
    </source>
</evidence>
<keyword evidence="4" id="KW-0547">Nucleotide-binding</keyword>
<dbReference type="AlphaFoldDB" id="A0A7J6J6N4"/>
<evidence type="ECO:0000256" key="3">
    <source>
        <dbReference type="ARBA" id="ARBA00022679"/>
    </source>
</evidence>
<feature type="region of interest" description="Disordered" evidence="7">
    <location>
        <begin position="380"/>
        <end position="408"/>
    </location>
</feature>
<keyword evidence="10" id="KW-1185">Reference proteome</keyword>
<organism evidence="9 10">
    <name type="scientific">Colletotrichum fructicola (strain Nara gc5)</name>
    <name type="common">Anthracnose fungus</name>
    <name type="synonym">Colletotrichum gloeosporioides (strain Nara gc5)</name>
    <dbReference type="NCBI Taxonomy" id="1213859"/>
    <lineage>
        <taxon>Eukaryota</taxon>
        <taxon>Fungi</taxon>
        <taxon>Dikarya</taxon>
        <taxon>Ascomycota</taxon>
        <taxon>Pezizomycotina</taxon>
        <taxon>Sordariomycetes</taxon>
        <taxon>Hypocreomycetidae</taxon>
        <taxon>Glomerellales</taxon>
        <taxon>Glomerellaceae</taxon>
        <taxon>Colletotrichum</taxon>
        <taxon>Colletotrichum gloeosporioides species complex</taxon>
    </lineage>
</organism>
<dbReference type="PROSITE" id="PS50011">
    <property type="entry name" value="PROTEIN_KINASE_DOM"/>
    <property type="match status" value="1"/>
</dbReference>
<feature type="compositionally biased region" description="Basic and acidic residues" evidence="7">
    <location>
        <begin position="548"/>
        <end position="558"/>
    </location>
</feature>
<dbReference type="GO" id="GO:0005524">
    <property type="term" value="F:ATP binding"/>
    <property type="evidence" value="ECO:0007669"/>
    <property type="project" value="UniProtKB-KW"/>
</dbReference>
<feature type="compositionally biased region" description="Acidic residues" evidence="7">
    <location>
        <begin position="563"/>
        <end position="575"/>
    </location>
</feature>
<evidence type="ECO:0000256" key="7">
    <source>
        <dbReference type="SAM" id="MobiDB-lite"/>
    </source>
</evidence>
<dbReference type="PANTHER" id="PTHR44167">
    <property type="entry name" value="OVARIAN-SPECIFIC SERINE/THREONINE-PROTEIN KINASE LOK-RELATED"/>
    <property type="match status" value="1"/>
</dbReference>
<keyword evidence="2" id="KW-0723">Serine/threonine-protein kinase</keyword>
<accession>A0A7J6J6N4</accession>
<evidence type="ECO:0000256" key="5">
    <source>
        <dbReference type="ARBA" id="ARBA00022777"/>
    </source>
</evidence>
<protein>
    <recommendedName>
        <fullName evidence="1">non-specific serine/threonine protein kinase</fullName>
        <ecNumber evidence="1">2.7.11.1</ecNumber>
    </recommendedName>
</protein>
<dbReference type="PANTHER" id="PTHR44167:SF23">
    <property type="entry name" value="CDC7 KINASE, ISOFORM A-RELATED"/>
    <property type="match status" value="1"/>
</dbReference>
<name>A0A7J6J6N4_COLFN</name>
<feature type="compositionally biased region" description="Acidic residues" evidence="7">
    <location>
        <begin position="129"/>
        <end position="156"/>
    </location>
</feature>
<dbReference type="SUPFAM" id="SSF56112">
    <property type="entry name" value="Protein kinase-like (PK-like)"/>
    <property type="match status" value="1"/>
</dbReference>
<dbReference type="PROSITE" id="PS00108">
    <property type="entry name" value="PROTEIN_KINASE_ST"/>
    <property type="match status" value="1"/>
</dbReference>
<keyword evidence="3" id="KW-0808">Transferase</keyword>
<evidence type="ECO:0000256" key="4">
    <source>
        <dbReference type="ARBA" id="ARBA00022741"/>
    </source>
</evidence>
<feature type="domain" description="Protein kinase" evidence="8">
    <location>
        <begin position="178"/>
        <end position="551"/>
    </location>
</feature>
<proteinExistence type="predicted"/>
<sequence length="575" mass="65539">MTQCSTQRDSSAGFNQPNLDAIDQLTRFGQALNVEHWATPDSVLKAYSPFHATANNANNAATDQPQAQLQLAHRPVTANEDTAREPDSRTMATATRKRSRERFEIHEDPPHARTEDTEMVAGSEHQTEVDEDEDDADDAENDNESTDDSSDEDDVVDSSVQREMVRLQDVFPGFRHRYRLIKRIGEGTFSTVYKAEDIQYDRYDNDWDIENNERDQKWSTPPLKQRNGSHNPSREPRRRARYVAIKKIYVTSSPTRILNELELLHDLRNCPAVCPLITAFRSTDQVVAILPYFRHEDFRDYFRQMKISDMGIYLRSLFTALKAVHEHKILHRDIKPTNFLYDPQTRRGVLVDFGLAEREGSDSKPCLCHESRDVRKQRIQNSAASQNGPQQGYPKADSRPSRRANRAGTRGFRAPEVLFKCTEQTTKIDIWSAGVILLTIMSKRFPFFNSADDVEAMIEIATIFGTKRMKQAGLLHGAMFETNIPTVGTAGFSLEKIILWSTCRTDGGKDGQPGIPLDDEEKLAVEFLGRCLELDPARRISAQEALEHEFLREPEPKQSVETIETEDDEMDMLEA</sequence>
<dbReference type="OrthoDB" id="10020333at2759"/>
<dbReference type="CDD" id="cd14019">
    <property type="entry name" value="STKc_Cdc7"/>
    <property type="match status" value="1"/>
</dbReference>
<dbReference type="EMBL" id="ANPB02000004">
    <property type="protein sequence ID" value="KAF4485511.1"/>
    <property type="molecule type" value="Genomic_DNA"/>
</dbReference>
<reference evidence="9 10" key="2">
    <citation type="submission" date="2020-04" db="EMBL/GenBank/DDBJ databases">
        <title>Genome sequencing and assembly of multiple isolates from the Colletotrichum gloeosporioides species complex.</title>
        <authorList>
            <person name="Gan P."/>
            <person name="Shirasu K."/>
        </authorList>
    </citation>
    <scope>NUCLEOTIDE SEQUENCE [LARGE SCALE GENOMIC DNA]</scope>
    <source>
        <strain evidence="9 10">Nara gc5</strain>
    </source>
</reference>
<dbReference type="EC" id="2.7.11.1" evidence="1"/>
<evidence type="ECO:0000259" key="8">
    <source>
        <dbReference type="PROSITE" id="PS50011"/>
    </source>
</evidence>
<dbReference type="RefSeq" id="XP_031892020.1">
    <property type="nucleotide sequence ID" value="XM_032028598.1"/>
</dbReference>
<feature type="region of interest" description="Disordered" evidence="7">
    <location>
        <begin position="548"/>
        <end position="575"/>
    </location>
</feature>
<dbReference type="GeneID" id="43612695"/>
<dbReference type="SMART" id="SM00220">
    <property type="entry name" value="S_TKc"/>
    <property type="match status" value="1"/>
</dbReference>
<dbReference type="InterPro" id="IPR008271">
    <property type="entry name" value="Ser/Thr_kinase_AS"/>
</dbReference>
<dbReference type="Gene3D" id="1.10.510.10">
    <property type="entry name" value="Transferase(Phosphotransferase) domain 1"/>
    <property type="match status" value="1"/>
</dbReference>
<keyword evidence="5 9" id="KW-0418">Kinase</keyword>
<dbReference type="Pfam" id="PF00069">
    <property type="entry name" value="Pkinase"/>
    <property type="match status" value="1"/>
</dbReference>
<evidence type="ECO:0000313" key="9">
    <source>
        <dbReference type="EMBL" id="KAF4485511.1"/>
    </source>
</evidence>
<dbReference type="GO" id="GO:0044773">
    <property type="term" value="P:mitotic DNA damage checkpoint signaling"/>
    <property type="evidence" value="ECO:0007669"/>
    <property type="project" value="TreeGrafter"/>
</dbReference>
<dbReference type="GO" id="GO:0004674">
    <property type="term" value="F:protein serine/threonine kinase activity"/>
    <property type="evidence" value="ECO:0007669"/>
    <property type="project" value="UniProtKB-KW"/>
</dbReference>
<dbReference type="InterPro" id="IPR011009">
    <property type="entry name" value="Kinase-like_dom_sf"/>
</dbReference>